<gene>
    <name evidence="1" type="ORF">FDO65_10240</name>
</gene>
<evidence type="ECO:0000313" key="2">
    <source>
        <dbReference type="Proteomes" id="UP000306985"/>
    </source>
</evidence>
<dbReference type="RefSeq" id="WP_137449199.1">
    <property type="nucleotide sequence ID" value="NZ_SZZH01000001.1"/>
</dbReference>
<organism evidence="1 2">
    <name type="scientific">Nakamurella flava</name>
    <dbReference type="NCBI Taxonomy" id="2576308"/>
    <lineage>
        <taxon>Bacteria</taxon>
        <taxon>Bacillati</taxon>
        <taxon>Actinomycetota</taxon>
        <taxon>Actinomycetes</taxon>
        <taxon>Nakamurellales</taxon>
        <taxon>Nakamurellaceae</taxon>
        <taxon>Nakamurella</taxon>
    </lineage>
</organism>
<proteinExistence type="predicted"/>
<protein>
    <submittedName>
        <fullName evidence="1">Uncharacterized protein</fullName>
    </submittedName>
</protein>
<comment type="caution">
    <text evidence="1">The sequence shown here is derived from an EMBL/GenBank/DDBJ whole genome shotgun (WGS) entry which is preliminary data.</text>
</comment>
<dbReference type="EMBL" id="SZZH01000001">
    <property type="protein sequence ID" value="TKV61894.1"/>
    <property type="molecule type" value="Genomic_DNA"/>
</dbReference>
<keyword evidence="2" id="KW-1185">Reference proteome</keyword>
<dbReference type="Proteomes" id="UP000306985">
    <property type="component" value="Unassembled WGS sequence"/>
</dbReference>
<name>A0A4U6QMM9_9ACTN</name>
<dbReference type="AlphaFoldDB" id="A0A4U6QMM9"/>
<sequence>MGTRIYFTGGPLDTIHMNEVNNYTPEVIRFAGWHGEDDDEREYVNLTYRLVPGTSTYSFDGETPGRPSEA</sequence>
<accession>A0A4U6QMM9</accession>
<evidence type="ECO:0000313" key="1">
    <source>
        <dbReference type="EMBL" id="TKV61894.1"/>
    </source>
</evidence>
<reference evidence="1 2" key="1">
    <citation type="submission" date="2019-05" db="EMBL/GenBank/DDBJ databases">
        <title>Nakamurella sp. N5BH11, whole genome shotgun sequence.</title>
        <authorList>
            <person name="Tuo L."/>
        </authorList>
    </citation>
    <scope>NUCLEOTIDE SEQUENCE [LARGE SCALE GENOMIC DNA]</scope>
    <source>
        <strain evidence="1 2">N5BH11</strain>
    </source>
</reference>
<dbReference type="OrthoDB" id="9812626at2"/>